<comment type="caution">
    <text evidence="1">The sequence shown here is derived from an EMBL/GenBank/DDBJ whole genome shotgun (WGS) entry which is preliminary data.</text>
</comment>
<name>A0A090Q7H9_NONUL</name>
<proteinExistence type="predicted"/>
<evidence type="ECO:0000313" key="1">
    <source>
        <dbReference type="EMBL" id="GAK98950.1"/>
    </source>
</evidence>
<gene>
    <name evidence="1" type="ORF">JCM19314_2981</name>
</gene>
<sequence length="54" mass="6300">MMAIIVRNDNADDKWDLGLKDLIFLNLVVCCISHFKKIMDKDTYMGFYLIKADT</sequence>
<dbReference type="AlphaFoldDB" id="A0A090Q7H9"/>
<organism evidence="1 2">
    <name type="scientific">Nonlabens ulvanivorans</name>
    <name type="common">Persicivirga ulvanivorans</name>
    <dbReference type="NCBI Taxonomy" id="906888"/>
    <lineage>
        <taxon>Bacteria</taxon>
        <taxon>Pseudomonadati</taxon>
        <taxon>Bacteroidota</taxon>
        <taxon>Flavobacteriia</taxon>
        <taxon>Flavobacteriales</taxon>
        <taxon>Flavobacteriaceae</taxon>
        <taxon>Nonlabens</taxon>
    </lineage>
</organism>
<dbReference type="Proteomes" id="UP000029226">
    <property type="component" value="Unassembled WGS sequence"/>
</dbReference>
<dbReference type="EMBL" id="BBMM01000001">
    <property type="protein sequence ID" value="GAK98950.1"/>
    <property type="molecule type" value="Genomic_DNA"/>
</dbReference>
<evidence type="ECO:0000313" key="2">
    <source>
        <dbReference type="Proteomes" id="UP000029226"/>
    </source>
</evidence>
<reference evidence="1 2" key="1">
    <citation type="journal article" date="2014" name="Genome Announc.">
        <title>Draft Genome Sequences of Marine Flavobacterium Nonlabens Strains NR17, NR24, NR27, NR32, NR33, and Ara13.</title>
        <authorList>
            <person name="Nakanishi M."/>
            <person name="Meirelles P."/>
            <person name="Suzuki R."/>
            <person name="Takatani N."/>
            <person name="Mino S."/>
            <person name="Suda W."/>
            <person name="Oshima K."/>
            <person name="Hattori M."/>
            <person name="Ohkuma M."/>
            <person name="Hosokawa M."/>
            <person name="Miyashita K."/>
            <person name="Thompson F.L."/>
            <person name="Niwa A."/>
            <person name="Sawabe T."/>
            <person name="Sawabe T."/>
        </authorList>
    </citation>
    <scope>NUCLEOTIDE SEQUENCE [LARGE SCALE GENOMIC DNA]</scope>
    <source>
        <strain evidence="2">JCM19314</strain>
    </source>
</reference>
<protein>
    <submittedName>
        <fullName evidence="1">Uncharacterized protein</fullName>
    </submittedName>
</protein>
<accession>A0A090Q7H9</accession>